<dbReference type="HOGENOM" id="CLU_1444558_0_0_1"/>
<name>A0A0D3JTP5_EMIH1</name>
<proteinExistence type="predicted"/>
<evidence type="ECO:0000313" key="4">
    <source>
        <dbReference type="Proteomes" id="UP000013827"/>
    </source>
</evidence>
<feature type="coiled-coil region" evidence="1">
    <location>
        <begin position="4"/>
        <end position="31"/>
    </location>
</feature>
<organism evidence="3 4">
    <name type="scientific">Emiliania huxleyi (strain CCMP1516)</name>
    <dbReference type="NCBI Taxonomy" id="280463"/>
    <lineage>
        <taxon>Eukaryota</taxon>
        <taxon>Haptista</taxon>
        <taxon>Haptophyta</taxon>
        <taxon>Prymnesiophyceae</taxon>
        <taxon>Isochrysidales</taxon>
        <taxon>Noelaerhabdaceae</taxon>
        <taxon>Emiliania</taxon>
    </lineage>
</organism>
<dbReference type="EnsemblProtists" id="EOD26880">
    <property type="protein sequence ID" value="EOD26880"/>
    <property type="gene ID" value="EMIHUDRAFT_114854"/>
</dbReference>
<dbReference type="GeneID" id="17272471"/>
<protein>
    <recommendedName>
        <fullName evidence="2">GRIP domain-containing protein</fullName>
    </recommendedName>
</protein>
<dbReference type="Pfam" id="PF01465">
    <property type="entry name" value="GRIP"/>
    <property type="match status" value="1"/>
</dbReference>
<accession>A0A0D3JTP5</accession>
<sequence length="188" mass="20307">EEERARLEIALEEAKGELAAAVEQLAADRDAAAADRAAAAKLTPMRDKLLELKRQSVAMLDEREAELSRLRASVAVEGDKAPAAEAVAANGGGGRGSTASEVAALRRQLREARSGAREAREALRVWRETDAGGLEHLKQVVCKYISMDETESEAVFQVIAALLGLSPQEHNELQKARARKMSKGSFLF</sequence>
<evidence type="ECO:0000313" key="3">
    <source>
        <dbReference type="EnsemblProtists" id="EOD26880"/>
    </source>
</evidence>
<dbReference type="Proteomes" id="UP000013827">
    <property type="component" value="Unassembled WGS sequence"/>
</dbReference>
<dbReference type="KEGG" id="ehx:EMIHUDRAFT_114854"/>
<dbReference type="AlphaFoldDB" id="A0A0D3JTP5"/>
<dbReference type="RefSeq" id="XP_005779309.1">
    <property type="nucleotide sequence ID" value="XM_005779252.1"/>
</dbReference>
<reference evidence="3" key="2">
    <citation type="submission" date="2024-10" db="UniProtKB">
        <authorList>
            <consortium name="EnsemblProtists"/>
        </authorList>
    </citation>
    <scope>IDENTIFICATION</scope>
</reference>
<reference evidence="4" key="1">
    <citation type="journal article" date="2013" name="Nature">
        <title>Pan genome of the phytoplankton Emiliania underpins its global distribution.</title>
        <authorList>
            <person name="Read B.A."/>
            <person name="Kegel J."/>
            <person name="Klute M.J."/>
            <person name="Kuo A."/>
            <person name="Lefebvre S.C."/>
            <person name="Maumus F."/>
            <person name="Mayer C."/>
            <person name="Miller J."/>
            <person name="Monier A."/>
            <person name="Salamov A."/>
            <person name="Young J."/>
            <person name="Aguilar M."/>
            <person name="Claverie J.M."/>
            <person name="Frickenhaus S."/>
            <person name="Gonzalez K."/>
            <person name="Herman E.K."/>
            <person name="Lin Y.C."/>
            <person name="Napier J."/>
            <person name="Ogata H."/>
            <person name="Sarno A.F."/>
            <person name="Shmutz J."/>
            <person name="Schroeder D."/>
            <person name="de Vargas C."/>
            <person name="Verret F."/>
            <person name="von Dassow P."/>
            <person name="Valentin K."/>
            <person name="Van de Peer Y."/>
            <person name="Wheeler G."/>
            <person name="Dacks J.B."/>
            <person name="Delwiche C.F."/>
            <person name="Dyhrman S.T."/>
            <person name="Glockner G."/>
            <person name="John U."/>
            <person name="Richards T."/>
            <person name="Worden A.Z."/>
            <person name="Zhang X."/>
            <person name="Grigoriev I.V."/>
            <person name="Allen A.E."/>
            <person name="Bidle K."/>
            <person name="Borodovsky M."/>
            <person name="Bowler C."/>
            <person name="Brownlee C."/>
            <person name="Cock J.M."/>
            <person name="Elias M."/>
            <person name="Gladyshev V.N."/>
            <person name="Groth M."/>
            <person name="Guda C."/>
            <person name="Hadaegh A."/>
            <person name="Iglesias-Rodriguez M.D."/>
            <person name="Jenkins J."/>
            <person name="Jones B.M."/>
            <person name="Lawson T."/>
            <person name="Leese F."/>
            <person name="Lindquist E."/>
            <person name="Lobanov A."/>
            <person name="Lomsadze A."/>
            <person name="Malik S.B."/>
            <person name="Marsh M.E."/>
            <person name="Mackinder L."/>
            <person name="Mock T."/>
            <person name="Mueller-Roeber B."/>
            <person name="Pagarete A."/>
            <person name="Parker M."/>
            <person name="Probert I."/>
            <person name="Quesneville H."/>
            <person name="Raines C."/>
            <person name="Rensing S.A."/>
            <person name="Riano-Pachon D.M."/>
            <person name="Richier S."/>
            <person name="Rokitta S."/>
            <person name="Shiraiwa Y."/>
            <person name="Soanes D.M."/>
            <person name="van der Giezen M."/>
            <person name="Wahlund T.M."/>
            <person name="Williams B."/>
            <person name="Wilson W."/>
            <person name="Wolfe G."/>
            <person name="Wurch L.L."/>
        </authorList>
    </citation>
    <scope>NUCLEOTIDE SEQUENCE</scope>
</reference>
<keyword evidence="4" id="KW-1185">Reference proteome</keyword>
<evidence type="ECO:0000259" key="2">
    <source>
        <dbReference type="PROSITE" id="PS50913"/>
    </source>
</evidence>
<keyword evidence="1" id="KW-0175">Coiled coil</keyword>
<dbReference type="PaxDb" id="2903-EOD26880"/>
<evidence type="ECO:0000256" key="1">
    <source>
        <dbReference type="SAM" id="Coils"/>
    </source>
</evidence>
<dbReference type="InterPro" id="IPR000237">
    <property type="entry name" value="GRIP_dom"/>
</dbReference>
<feature type="domain" description="GRIP" evidence="2">
    <location>
        <begin position="127"/>
        <end position="176"/>
    </location>
</feature>
<dbReference type="PROSITE" id="PS50913">
    <property type="entry name" value="GRIP"/>
    <property type="match status" value="1"/>
</dbReference>